<keyword evidence="4" id="KW-1185">Reference proteome</keyword>
<dbReference type="InterPro" id="IPR057135">
    <property type="entry name" value="At4g27190-like_LRR"/>
</dbReference>
<evidence type="ECO:0000259" key="2">
    <source>
        <dbReference type="Pfam" id="PF23247"/>
    </source>
</evidence>
<dbReference type="EMBL" id="CP144695">
    <property type="protein sequence ID" value="WVZ08234.1"/>
    <property type="molecule type" value="Genomic_DNA"/>
</dbReference>
<dbReference type="Proteomes" id="UP001374535">
    <property type="component" value="Chromosome 6"/>
</dbReference>
<keyword evidence="1" id="KW-0611">Plant defense</keyword>
<proteinExistence type="predicted"/>
<dbReference type="InterPro" id="IPR032675">
    <property type="entry name" value="LRR_dom_sf"/>
</dbReference>
<feature type="domain" description="Disease resistance protein At4g27190-like leucine-rich repeats" evidence="2">
    <location>
        <begin position="9"/>
        <end position="155"/>
    </location>
</feature>
<feature type="domain" description="Disease resistance protein At4g27190-like leucine-rich repeats" evidence="2">
    <location>
        <begin position="718"/>
        <end position="781"/>
    </location>
</feature>
<evidence type="ECO:0000256" key="1">
    <source>
        <dbReference type="ARBA" id="ARBA00022821"/>
    </source>
</evidence>
<feature type="non-terminal residue" evidence="3">
    <location>
        <position position="1"/>
    </location>
</feature>
<dbReference type="SUPFAM" id="SSF52047">
    <property type="entry name" value="RNI-like"/>
    <property type="match status" value="2"/>
</dbReference>
<dbReference type="PANTHER" id="PTHR33463:SF209">
    <property type="entry name" value="DISEASE RESISTANCE PROTEIN RPS2-LIKE"/>
    <property type="match status" value="1"/>
</dbReference>
<dbReference type="InterPro" id="IPR050905">
    <property type="entry name" value="Plant_NBS-LRR"/>
</dbReference>
<dbReference type="Gene3D" id="3.80.10.10">
    <property type="entry name" value="Ribonuclease Inhibitor"/>
    <property type="match status" value="3"/>
</dbReference>
<gene>
    <name evidence="3" type="ORF">V8G54_021580</name>
</gene>
<evidence type="ECO:0000313" key="3">
    <source>
        <dbReference type="EMBL" id="WVZ08234.1"/>
    </source>
</evidence>
<dbReference type="AlphaFoldDB" id="A0AAQ3NDQ0"/>
<feature type="non-terminal residue" evidence="3">
    <location>
        <position position="807"/>
    </location>
</feature>
<feature type="domain" description="Disease resistance protein At4g27190-like leucine-rich repeats" evidence="2">
    <location>
        <begin position="368"/>
        <end position="512"/>
    </location>
</feature>
<name>A0AAQ3NDQ0_VIGMU</name>
<protein>
    <recommendedName>
        <fullName evidence="2">Disease resistance protein At4g27190-like leucine-rich repeats domain-containing protein</fullName>
    </recommendedName>
</protein>
<evidence type="ECO:0000313" key="4">
    <source>
        <dbReference type="Proteomes" id="UP001374535"/>
    </source>
</evidence>
<sequence>EFFNHSKHMIIDEYLEMTEVQHIKPAISDNFFGSFKELEFDAACKRTIIIPFHMLPYLKNLEELNVHSSDAVKVIFDIDESEDKTKVIVSSLKKLTLNNLPNLKHVWKESSTGIISFHNLQEVVVNDCGSLITLFSSSLARNLGKLKKLEITDCGKLVEIAEKEDGMEHGTKIMFELPCLSQLLLGNMPLLSCFYPGKHDLDCPLLESLLVGYCPKLKLFTSDFDENQKGAIEAQISPLQQPMFSVEKVSPNIKLLALNEENIMLFREVELLQEILCNIVFLWLCFEDDKKEKDSLPFDFFHKLPNLFSLMIQKCFGLKEIFPSQKLQVHDRGLAGLKELFLINLGELELVGLEHPWEFIEYSKRIILEDYLGMSEVHHKQPIVSDKFFGSFKKLEFDAACNRAILIPSHVLPYLKNLEELNVKESDAMQIIFDIDESEVKTKGVVFCLKKITLKNLSNLKHVWKENSSGIVSFHNLQEVDVDGCGSLVTLFSLSLAKNLGKLETLDIQKCEKMVEIVGREDDMEHGTTIEFPCLRYLNLEKMPLLSCFYPGKHDLECPLLVRLYVECCPKLKVFRSSFDDDSKKEEVLEAPTNLLQQPLFPIDKVSPQPVGLTLSEENIKLMSDARLPQDLLCKLEVLILSFEDDNNEKDSLPFDFFHKLPNLKSLRVQKCCGLKEIFPSQKLQVHDKVLSGLKRLFLFELSELECIGLEHTWVQPYSKKLELLKLRTCPRVESIVSCAVSFINLKEVYVKLCEKMEYLFTCTTLKSLVKLETLSIKKCESIKEIVKKDDEDGCDEIVFGRLRSIK</sequence>
<organism evidence="3 4">
    <name type="scientific">Vigna mungo</name>
    <name type="common">Black gram</name>
    <name type="synonym">Phaseolus mungo</name>
    <dbReference type="NCBI Taxonomy" id="3915"/>
    <lineage>
        <taxon>Eukaryota</taxon>
        <taxon>Viridiplantae</taxon>
        <taxon>Streptophyta</taxon>
        <taxon>Embryophyta</taxon>
        <taxon>Tracheophyta</taxon>
        <taxon>Spermatophyta</taxon>
        <taxon>Magnoliopsida</taxon>
        <taxon>eudicotyledons</taxon>
        <taxon>Gunneridae</taxon>
        <taxon>Pentapetalae</taxon>
        <taxon>rosids</taxon>
        <taxon>fabids</taxon>
        <taxon>Fabales</taxon>
        <taxon>Fabaceae</taxon>
        <taxon>Papilionoideae</taxon>
        <taxon>50 kb inversion clade</taxon>
        <taxon>NPAAA clade</taxon>
        <taxon>indigoferoid/millettioid clade</taxon>
        <taxon>Phaseoleae</taxon>
        <taxon>Vigna</taxon>
    </lineage>
</organism>
<accession>A0AAQ3NDQ0</accession>
<reference evidence="3 4" key="1">
    <citation type="journal article" date="2023" name="Life. Sci Alliance">
        <title>Evolutionary insights into 3D genome organization and epigenetic landscape of Vigna mungo.</title>
        <authorList>
            <person name="Junaid A."/>
            <person name="Singh B."/>
            <person name="Bhatia S."/>
        </authorList>
    </citation>
    <scope>NUCLEOTIDE SEQUENCE [LARGE SCALE GENOMIC DNA]</scope>
    <source>
        <strain evidence="3">Urdbean</strain>
    </source>
</reference>
<dbReference type="Pfam" id="PF23247">
    <property type="entry name" value="LRR_RPS2"/>
    <property type="match status" value="3"/>
</dbReference>
<dbReference type="PANTHER" id="PTHR33463">
    <property type="entry name" value="NB-ARC DOMAIN-CONTAINING PROTEIN-RELATED"/>
    <property type="match status" value="1"/>
</dbReference>